<evidence type="ECO:0000313" key="3">
    <source>
        <dbReference type="Proteomes" id="UP000239209"/>
    </source>
</evidence>
<gene>
    <name evidence="2" type="ORF">CLV70_11562</name>
</gene>
<evidence type="ECO:0000313" key="2">
    <source>
        <dbReference type="EMBL" id="PRY23335.1"/>
    </source>
</evidence>
<dbReference type="Proteomes" id="UP000239209">
    <property type="component" value="Unassembled WGS sequence"/>
</dbReference>
<sequence>MNTRRISTVLAVSAAAAATVVGGMAMAPSASAADCPADGRVMANHFDTFDAPKAFELLDGQTTWENLRTLVSHGDTQHEVPRAAQNILNDPAFWNRLDTSGGMYLPDGIVIRQDVRNVCGF</sequence>
<reference evidence="2 3" key="1">
    <citation type="submission" date="2018-03" db="EMBL/GenBank/DDBJ databases">
        <title>Genomic Encyclopedia of Archaeal and Bacterial Type Strains, Phase II (KMG-II): from individual species to whole genera.</title>
        <authorList>
            <person name="Goeker M."/>
        </authorList>
    </citation>
    <scope>NUCLEOTIDE SEQUENCE [LARGE SCALE GENOMIC DNA]</scope>
    <source>
        <strain evidence="2 3">DSM 45348</strain>
    </source>
</reference>
<comment type="caution">
    <text evidence="2">The sequence shown here is derived from an EMBL/GenBank/DDBJ whole genome shotgun (WGS) entry which is preliminary data.</text>
</comment>
<name>A0A2T0RQ64_9ACTN</name>
<proteinExistence type="predicted"/>
<feature type="signal peptide" evidence="1">
    <location>
        <begin position="1"/>
        <end position="32"/>
    </location>
</feature>
<dbReference type="EMBL" id="PVZG01000015">
    <property type="protein sequence ID" value="PRY23335.1"/>
    <property type="molecule type" value="Genomic_DNA"/>
</dbReference>
<dbReference type="RefSeq" id="WP_146164186.1">
    <property type="nucleotide sequence ID" value="NZ_PVZG01000015.1"/>
</dbReference>
<feature type="chain" id="PRO_5015648926" evidence="1">
    <location>
        <begin position="33"/>
        <end position="121"/>
    </location>
</feature>
<protein>
    <submittedName>
        <fullName evidence="2">Uncharacterized protein</fullName>
    </submittedName>
</protein>
<organism evidence="2 3">
    <name type="scientific">Pseudosporangium ferrugineum</name>
    <dbReference type="NCBI Taxonomy" id="439699"/>
    <lineage>
        <taxon>Bacteria</taxon>
        <taxon>Bacillati</taxon>
        <taxon>Actinomycetota</taxon>
        <taxon>Actinomycetes</taxon>
        <taxon>Micromonosporales</taxon>
        <taxon>Micromonosporaceae</taxon>
        <taxon>Pseudosporangium</taxon>
    </lineage>
</organism>
<keyword evidence="3" id="KW-1185">Reference proteome</keyword>
<dbReference type="AlphaFoldDB" id="A0A2T0RQ64"/>
<accession>A0A2T0RQ64</accession>
<keyword evidence="1" id="KW-0732">Signal</keyword>
<evidence type="ECO:0000256" key="1">
    <source>
        <dbReference type="SAM" id="SignalP"/>
    </source>
</evidence>